<dbReference type="PANTHER" id="PTHR33840">
    <property type="match status" value="1"/>
</dbReference>
<sequence length="310" mass="34942">MWNGRCIEQIVYYQSGMGMGTAWVANVHDGINGRGLARTIRQAYSFISLDWSNNLGHSIDRSELKSTDNSDAADEIVLIGFSRGAFAVRCLAQFIQDVGLLSRSGLRYLPKIFGLWKYATDTKNLDENCSVLESWGELRRVPKVRIQACAVWDTVSAMGMPVISHIRKPARRTSLRLTKEVTPNIRLAIQALALDEARRHFDTEVWAPPENKDQKVVQCWFAGCHADIGGDEQNSMLANICLAWMMGQMTDIVHFDVKNMWTITTTRDWSKPTAGVQELSEPPDRCIVEATSSLTRELFQNYLLFSNSAF</sequence>
<comment type="caution">
    <text evidence="2">The sequence shown here is derived from an EMBL/GenBank/DDBJ whole genome shotgun (WGS) entry which is preliminary data.</text>
</comment>
<dbReference type="AlphaFoldDB" id="A0A9P7YXR0"/>
<evidence type="ECO:0000259" key="1">
    <source>
        <dbReference type="Pfam" id="PF09994"/>
    </source>
</evidence>
<proteinExistence type="predicted"/>
<dbReference type="EMBL" id="MU254280">
    <property type="protein sequence ID" value="KAG9241053.1"/>
    <property type="molecule type" value="Genomic_DNA"/>
</dbReference>
<protein>
    <recommendedName>
        <fullName evidence="1">T6SS Phospholipase effector Tle1-like catalytic domain-containing protein</fullName>
    </recommendedName>
</protein>
<keyword evidence="3" id="KW-1185">Reference proteome</keyword>
<name>A0A9P7YXR0_9HELO</name>
<evidence type="ECO:0000313" key="3">
    <source>
        <dbReference type="Proteomes" id="UP000887226"/>
    </source>
</evidence>
<dbReference type="Proteomes" id="UP000887226">
    <property type="component" value="Unassembled WGS sequence"/>
</dbReference>
<reference evidence="2" key="1">
    <citation type="journal article" date="2021" name="IMA Fungus">
        <title>Genomic characterization of three marine fungi, including Emericellopsis atlantica sp. nov. with signatures of a generalist lifestyle and marine biomass degradation.</title>
        <authorList>
            <person name="Hagestad O.C."/>
            <person name="Hou L."/>
            <person name="Andersen J.H."/>
            <person name="Hansen E.H."/>
            <person name="Altermark B."/>
            <person name="Li C."/>
            <person name="Kuhnert E."/>
            <person name="Cox R.J."/>
            <person name="Crous P.W."/>
            <person name="Spatafora J.W."/>
            <person name="Lail K."/>
            <person name="Amirebrahimi M."/>
            <person name="Lipzen A."/>
            <person name="Pangilinan J."/>
            <person name="Andreopoulos W."/>
            <person name="Hayes R.D."/>
            <person name="Ng V."/>
            <person name="Grigoriev I.V."/>
            <person name="Jackson S.A."/>
            <person name="Sutton T.D.S."/>
            <person name="Dobson A.D.W."/>
            <person name="Rama T."/>
        </authorList>
    </citation>
    <scope>NUCLEOTIDE SEQUENCE</scope>
    <source>
        <strain evidence="2">TRa3180A</strain>
    </source>
</reference>
<dbReference type="OrthoDB" id="3162439at2759"/>
<feature type="domain" description="T6SS Phospholipase effector Tle1-like catalytic" evidence="1">
    <location>
        <begin position="8"/>
        <end position="247"/>
    </location>
</feature>
<dbReference type="InterPro" id="IPR018712">
    <property type="entry name" value="Tle1-like_cat"/>
</dbReference>
<accession>A0A9P7YXR0</accession>
<dbReference type="PANTHER" id="PTHR33840:SF1">
    <property type="entry name" value="TLE1 PHOSPHOLIPASE DOMAIN-CONTAINING PROTEIN"/>
    <property type="match status" value="1"/>
</dbReference>
<organism evidence="2 3">
    <name type="scientific">Calycina marina</name>
    <dbReference type="NCBI Taxonomy" id="1763456"/>
    <lineage>
        <taxon>Eukaryota</taxon>
        <taxon>Fungi</taxon>
        <taxon>Dikarya</taxon>
        <taxon>Ascomycota</taxon>
        <taxon>Pezizomycotina</taxon>
        <taxon>Leotiomycetes</taxon>
        <taxon>Helotiales</taxon>
        <taxon>Pezizellaceae</taxon>
        <taxon>Calycina</taxon>
    </lineage>
</organism>
<dbReference type="Pfam" id="PF09994">
    <property type="entry name" value="T6SS_Tle1-like_cat"/>
    <property type="match status" value="1"/>
</dbReference>
<evidence type="ECO:0000313" key="2">
    <source>
        <dbReference type="EMBL" id="KAG9241053.1"/>
    </source>
</evidence>
<gene>
    <name evidence="2" type="ORF">BJ878DRAFT_545629</name>
</gene>